<dbReference type="InterPro" id="IPR016181">
    <property type="entry name" value="Acyl_CoA_acyltransferase"/>
</dbReference>
<comment type="caution">
    <text evidence="2">The sequence shown here is derived from an EMBL/GenBank/DDBJ whole genome shotgun (WGS) entry which is preliminary data.</text>
</comment>
<dbReference type="RefSeq" id="WP_308981984.1">
    <property type="nucleotide sequence ID" value="NZ_JAVIDL010000037.1"/>
</dbReference>
<accession>A0AAW8JD55</accession>
<reference evidence="2" key="1">
    <citation type="submission" date="2023-08" db="EMBL/GenBank/DDBJ databases">
        <title>Emergence of clinically-relevant ST2 carbapenem-resistant Acinetobacter baumannii strains in hospital sewages in Zhejiang, East of China.</title>
        <authorList>
            <person name="Kaichao C."/>
            <person name="Zhang R."/>
        </authorList>
    </citation>
    <scope>NUCLEOTIDE SEQUENCE</scope>
    <source>
        <strain evidence="2">M-RB-37</strain>
    </source>
</reference>
<dbReference type="SUPFAM" id="SSF55729">
    <property type="entry name" value="Acyl-CoA N-acyltransferases (Nat)"/>
    <property type="match status" value="1"/>
</dbReference>
<dbReference type="GO" id="GO:0016747">
    <property type="term" value="F:acyltransferase activity, transferring groups other than amino-acyl groups"/>
    <property type="evidence" value="ECO:0007669"/>
    <property type="project" value="InterPro"/>
</dbReference>
<dbReference type="PANTHER" id="PTHR43792">
    <property type="entry name" value="GNAT FAMILY, PUTATIVE (AFU_ORTHOLOGUE AFUA_3G00765)-RELATED-RELATED"/>
    <property type="match status" value="1"/>
</dbReference>
<dbReference type="InterPro" id="IPR051531">
    <property type="entry name" value="N-acetyltransferase"/>
</dbReference>
<protein>
    <submittedName>
        <fullName evidence="2">GNAT family N-acetyltransferase</fullName>
    </submittedName>
</protein>
<dbReference type="Gene3D" id="3.40.630.30">
    <property type="match status" value="1"/>
</dbReference>
<dbReference type="Pfam" id="PF13302">
    <property type="entry name" value="Acetyltransf_3"/>
    <property type="match status" value="1"/>
</dbReference>
<dbReference type="AlphaFoldDB" id="A0AAW8JD55"/>
<evidence type="ECO:0000313" key="3">
    <source>
        <dbReference type="Proteomes" id="UP001243844"/>
    </source>
</evidence>
<evidence type="ECO:0000313" key="2">
    <source>
        <dbReference type="EMBL" id="MDQ8936872.1"/>
    </source>
</evidence>
<dbReference type="PANTHER" id="PTHR43792:SF1">
    <property type="entry name" value="N-ACETYLTRANSFERASE DOMAIN-CONTAINING PROTEIN"/>
    <property type="match status" value="1"/>
</dbReference>
<gene>
    <name evidence="2" type="ORF">RFH47_14195</name>
</gene>
<proteinExistence type="predicted"/>
<feature type="domain" description="N-acetyltransferase" evidence="1">
    <location>
        <begin position="8"/>
        <end position="165"/>
    </location>
</feature>
<organism evidence="2 3">
    <name type="scientific">Acinetobacter rudis</name>
    <dbReference type="NCBI Taxonomy" id="632955"/>
    <lineage>
        <taxon>Bacteria</taxon>
        <taxon>Pseudomonadati</taxon>
        <taxon>Pseudomonadota</taxon>
        <taxon>Gammaproteobacteria</taxon>
        <taxon>Moraxellales</taxon>
        <taxon>Moraxellaceae</taxon>
        <taxon>Acinetobacter</taxon>
    </lineage>
</organism>
<dbReference type="EMBL" id="JAVIDL010000037">
    <property type="protein sequence ID" value="MDQ8936872.1"/>
    <property type="molecule type" value="Genomic_DNA"/>
</dbReference>
<sequence>MNIETSRLILRQWRVQDHQPFIEMGLDPQVMRYFPNNLNETQSLKFIATVTSIIQQQGWGFWAVELKATGQFIGFVGLHHQPSQFEFSPCVEIGWRLARAFWQQGYATEAAQAALKYAFETLQLEKVVAFTAKLNSPSEAVMQKIGMHKVDEFNHPKLPMQHPLQLHVLYEIKNPHR</sequence>
<dbReference type="PROSITE" id="PS51186">
    <property type="entry name" value="GNAT"/>
    <property type="match status" value="1"/>
</dbReference>
<name>A0AAW8JD55_9GAMM</name>
<evidence type="ECO:0000259" key="1">
    <source>
        <dbReference type="PROSITE" id="PS51186"/>
    </source>
</evidence>
<dbReference type="InterPro" id="IPR000182">
    <property type="entry name" value="GNAT_dom"/>
</dbReference>
<dbReference type="Proteomes" id="UP001243844">
    <property type="component" value="Unassembled WGS sequence"/>
</dbReference>